<evidence type="ECO:0000313" key="2">
    <source>
        <dbReference type="EMBL" id="KAK1117247.1"/>
    </source>
</evidence>
<evidence type="ECO:0000256" key="1">
    <source>
        <dbReference type="SAM" id="MobiDB-lite"/>
    </source>
</evidence>
<dbReference type="EMBL" id="JAHYIQ010000053">
    <property type="protein sequence ID" value="KAK1117247.1"/>
    <property type="molecule type" value="Genomic_DNA"/>
</dbReference>
<dbReference type="Proteomes" id="UP001177670">
    <property type="component" value="Unassembled WGS sequence"/>
</dbReference>
<proteinExistence type="predicted"/>
<protein>
    <submittedName>
        <fullName evidence="2">Uncharacterized protein</fullName>
    </submittedName>
</protein>
<accession>A0AA40FDY3</accession>
<sequence>MAGSDIKERLEAYRRRRQREEMTESIKNAIKTILPWNRIKSAEDSSVAAPLVPDVKDNQDVESTCSDDSAEQSQYLDQKGQVN</sequence>
<gene>
    <name evidence="2" type="ORF">K0M31_016801</name>
</gene>
<comment type="caution">
    <text evidence="2">The sequence shown here is derived from an EMBL/GenBank/DDBJ whole genome shotgun (WGS) entry which is preliminary data.</text>
</comment>
<feature type="region of interest" description="Disordered" evidence="1">
    <location>
        <begin position="44"/>
        <end position="83"/>
    </location>
</feature>
<name>A0AA40FDY3_9HYME</name>
<evidence type="ECO:0000313" key="3">
    <source>
        <dbReference type="Proteomes" id="UP001177670"/>
    </source>
</evidence>
<keyword evidence="3" id="KW-1185">Reference proteome</keyword>
<dbReference type="AlphaFoldDB" id="A0AA40FDY3"/>
<reference evidence="2" key="1">
    <citation type="submission" date="2021-10" db="EMBL/GenBank/DDBJ databases">
        <title>Melipona bicolor Genome sequencing and assembly.</title>
        <authorList>
            <person name="Araujo N.S."/>
            <person name="Arias M.C."/>
        </authorList>
    </citation>
    <scope>NUCLEOTIDE SEQUENCE</scope>
    <source>
        <strain evidence="2">USP_2M_L1-L4_2017</strain>
        <tissue evidence="2">Whole body</tissue>
    </source>
</reference>
<organism evidence="2 3">
    <name type="scientific">Melipona bicolor</name>
    <dbReference type="NCBI Taxonomy" id="60889"/>
    <lineage>
        <taxon>Eukaryota</taxon>
        <taxon>Metazoa</taxon>
        <taxon>Ecdysozoa</taxon>
        <taxon>Arthropoda</taxon>
        <taxon>Hexapoda</taxon>
        <taxon>Insecta</taxon>
        <taxon>Pterygota</taxon>
        <taxon>Neoptera</taxon>
        <taxon>Endopterygota</taxon>
        <taxon>Hymenoptera</taxon>
        <taxon>Apocrita</taxon>
        <taxon>Aculeata</taxon>
        <taxon>Apoidea</taxon>
        <taxon>Anthophila</taxon>
        <taxon>Apidae</taxon>
        <taxon>Melipona</taxon>
    </lineage>
</organism>
<feature type="compositionally biased region" description="Polar residues" evidence="1">
    <location>
        <begin position="61"/>
        <end position="83"/>
    </location>
</feature>